<accession>A0AAU9IM03</accession>
<keyword evidence="2" id="KW-1185">Reference proteome</keyword>
<comment type="caution">
    <text evidence="1">The sequence shown here is derived from an EMBL/GenBank/DDBJ whole genome shotgun (WGS) entry which is preliminary data.</text>
</comment>
<name>A0AAU9IM03_9CILI</name>
<evidence type="ECO:0000313" key="1">
    <source>
        <dbReference type="EMBL" id="CAG9315497.1"/>
    </source>
</evidence>
<dbReference type="AlphaFoldDB" id="A0AAU9IM03"/>
<sequence length="197" mass="22836">MIEILYNGREFLDIATEDNMENILKLNATDIQQKTIWWNISQLSYKEVNEAIENMYKHPFVAYFAGTLEDEIESNELSFFRHNSSNFATINLDNLQISSTVTLPTQESIHGYTGSCILPDKTYFYGCNNNSSSATTFTIDKNKNLKQLQNSKVNYNVFPIFFNNYIYLIGGNNNLAERYDFKQNVRKYGSSAPRFKF</sequence>
<dbReference type="EMBL" id="CAJZBQ010000013">
    <property type="protein sequence ID" value="CAG9315497.1"/>
    <property type="molecule type" value="Genomic_DNA"/>
</dbReference>
<proteinExistence type="predicted"/>
<gene>
    <name evidence="1" type="ORF">BSTOLATCC_MIC13265</name>
</gene>
<evidence type="ECO:0000313" key="2">
    <source>
        <dbReference type="Proteomes" id="UP001162131"/>
    </source>
</evidence>
<dbReference type="InterPro" id="IPR011043">
    <property type="entry name" value="Gal_Oxase/kelch_b-propeller"/>
</dbReference>
<dbReference type="SUPFAM" id="SSF50965">
    <property type="entry name" value="Galactose oxidase, central domain"/>
    <property type="match status" value="1"/>
</dbReference>
<organism evidence="1 2">
    <name type="scientific">Blepharisma stoltei</name>
    <dbReference type="NCBI Taxonomy" id="1481888"/>
    <lineage>
        <taxon>Eukaryota</taxon>
        <taxon>Sar</taxon>
        <taxon>Alveolata</taxon>
        <taxon>Ciliophora</taxon>
        <taxon>Postciliodesmatophora</taxon>
        <taxon>Heterotrichea</taxon>
        <taxon>Heterotrichida</taxon>
        <taxon>Blepharismidae</taxon>
        <taxon>Blepharisma</taxon>
    </lineage>
</organism>
<reference evidence="1" key="1">
    <citation type="submission" date="2021-09" db="EMBL/GenBank/DDBJ databases">
        <authorList>
            <consortium name="AG Swart"/>
            <person name="Singh M."/>
            <person name="Singh A."/>
            <person name="Seah K."/>
            <person name="Emmerich C."/>
        </authorList>
    </citation>
    <scope>NUCLEOTIDE SEQUENCE</scope>
    <source>
        <strain evidence="1">ATCC30299</strain>
    </source>
</reference>
<dbReference type="Proteomes" id="UP001162131">
    <property type="component" value="Unassembled WGS sequence"/>
</dbReference>
<protein>
    <submittedName>
        <fullName evidence="1">Uncharacterized protein</fullName>
    </submittedName>
</protein>